<dbReference type="PANTHER" id="PTHR32191">
    <property type="entry name" value="TETRASPANIN-8-RELATED"/>
    <property type="match status" value="1"/>
</dbReference>
<organism evidence="7 8">
    <name type="scientific">Ceratopteris richardii</name>
    <name type="common">Triangle waterfern</name>
    <dbReference type="NCBI Taxonomy" id="49495"/>
    <lineage>
        <taxon>Eukaryota</taxon>
        <taxon>Viridiplantae</taxon>
        <taxon>Streptophyta</taxon>
        <taxon>Embryophyta</taxon>
        <taxon>Tracheophyta</taxon>
        <taxon>Polypodiopsida</taxon>
        <taxon>Polypodiidae</taxon>
        <taxon>Polypodiales</taxon>
        <taxon>Pteridineae</taxon>
        <taxon>Pteridaceae</taxon>
        <taxon>Parkerioideae</taxon>
        <taxon>Ceratopteris</taxon>
    </lineage>
</organism>
<comment type="subcellular location">
    <subcellularLocation>
        <location evidence="1">Membrane</location>
        <topology evidence="1">Multi-pass membrane protein</topology>
    </subcellularLocation>
</comment>
<feature type="transmembrane region" description="Helical" evidence="6">
    <location>
        <begin position="73"/>
        <end position="96"/>
    </location>
</feature>
<dbReference type="Pfam" id="PF00335">
    <property type="entry name" value="Tetraspanin"/>
    <property type="match status" value="1"/>
</dbReference>
<evidence type="ECO:0000313" key="8">
    <source>
        <dbReference type="Proteomes" id="UP000825935"/>
    </source>
</evidence>
<feature type="transmembrane region" description="Helical" evidence="6">
    <location>
        <begin position="44"/>
        <end position="66"/>
    </location>
</feature>
<dbReference type="AlphaFoldDB" id="A0A8T2SJ89"/>
<evidence type="ECO:0000256" key="5">
    <source>
        <dbReference type="ARBA" id="ARBA00023136"/>
    </source>
</evidence>
<keyword evidence="8" id="KW-1185">Reference proteome</keyword>
<proteinExistence type="inferred from homology"/>
<keyword evidence="3 6" id="KW-0812">Transmembrane</keyword>
<name>A0A8T2SJ89_CERRI</name>
<protein>
    <submittedName>
        <fullName evidence="7">Uncharacterized protein</fullName>
    </submittedName>
</protein>
<feature type="transmembrane region" description="Helical" evidence="6">
    <location>
        <begin position="232"/>
        <end position="250"/>
    </location>
</feature>
<dbReference type="GO" id="GO:0009734">
    <property type="term" value="P:auxin-activated signaling pathway"/>
    <property type="evidence" value="ECO:0007669"/>
    <property type="project" value="InterPro"/>
</dbReference>
<evidence type="ECO:0000256" key="6">
    <source>
        <dbReference type="SAM" id="Phobius"/>
    </source>
</evidence>
<comment type="similarity">
    <text evidence="2">Belongs to the tetraspanin (TM4SF) family.</text>
</comment>
<dbReference type="PRINTS" id="PR00259">
    <property type="entry name" value="TMFOUR"/>
</dbReference>
<dbReference type="InterPro" id="IPR018499">
    <property type="entry name" value="Tetraspanin/Peripherin"/>
</dbReference>
<evidence type="ECO:0000256" key="2">
    <source>
        <dbReference type="ARBA" id="ARBA00006840"/>
    </source>
</evidence>
<dbReference type="OrthoDB" id="1892640at2759"/>
<evidence type="ECO:0000256" key="3">
    <source>
        <dbReference type="ARBA" id="ARBA00022692"/>
    </source>
</evidence>
<accession>A0A8T2SJ89</accession>
<reference evidence="7" key="1">
    <citation type="submission" date="2021-08" db="EMBL/GenBank/DDBJ databases">
        <title>WGS assembly of Ceratopteris richardii.</title>
        <authorList>
            <person name="Marchant D.B."/>
            <person name="Chen G."/>
            <person name="Jenkins J."/>
            <person name="Shu S."/>
            <person name="Leebens-Mack J."/>
            <person name="Grimwood J."/>
            <person name="Schmutz J."/>
            <person name="Soltis P."/>
            <person name="Soltis D."/>
            <person name="Chen Z.-H."/>
        </authorList>
    </citation>
    <scope>NUCLEOTIDE SEQUENCE</scope>
    <source>
        <strain evidence="7">Whitten #5841</strain>
        <tissue evidence="7">Leaf</tissue>
    </source>
</reference>
<keyword evidence="4 6" id="KW-1133">Transmembrane helix</keyword>
<evidence type="ECO:0000256" key="1">
    <source>
        <dbReference type="ARBA" id="ARBA00004141"/>
    </source>
</evidence>
<comment type="caution">
    <text evidence="7">The sequence shown here is derived from an EMBL/GenBank/DDBJ whole genome shotgun (WGS) entry which is preliminary data.</text>
</comment>
<sequence length="254" mass="28277">MRRIRRLPLVVLNVITLFFGISIAGVGIWIAAYENVTCLQFLDSPIICFGVLITAISVLGLVSVYLKNHLLFRVYMIFVLLLFLSCAIFSIFSFVVTHKNAASSLVTVNRFSEHLVNDFSEWLQNRVEDPIIWMSIRTCLASSIMCSYSNKSSAEFGASIVKTLAADTYEECCFPLDVCGFTEVNGDYINPTNANANADCTTYNNDMTQRCFDCDACPAGVLQSLVLNWKRLTIVVAFVAGILIILYCVGCQYL</sequence>
<keyword evidence="5 6" id="KW-0472">Membrane</keyword>
<dbReference type="EMBL" id="CM035424">
    <property type="protein sequence ID" value="KAH7351909.1"/>
    <property type="molecule type" value="Genomic_DNA"/>
</dbReference>
<dbReference type="GO" id="GO:0016020">
    <property type="term" value="C:membrane"/>
    <property type="evidence" value="ECO:0007669"/>
    <property type="project" value="UniProtKB-SubCell"/>
</dbReference>
<evidence type="ECO:0000256" key="4">
    <source>
        <dbReference type="ARBA" id="ARBA00022989"/>
    </source>
</evidence>
<feature type="transmembrane region" description="Helical" evidence="6">
    <location>
        <begin position="7"/>
        <end position="32"/>
    </location>
</feature>
<gene>
    <name evidence="7" type="ORF">KP509_19G019800</name>
</gene>
<dbReference type="InterPro" id="IPR044991">
    <property type="entry name" value="TET_plant"/>
</dbReference>
<evidence type="ECO:0000313" key="7">
    <source>
        <dbReference type="EMBL" id="KAH7351909.1"/>
    </source>
</evidence>
<dbReference type="Proteomes" id="UP000825935">
    <property type="component" value="Chromosome 19"/>
</dbReference>